<keyword evidence="2" id="KW-1185">Reference proteome</keyword>
<reference evidence="1 2" key="1">
    <citation type="journal article" date="2019" name="Sci. Rep.">
        <title>Orb-weaving spider Araneus ventricosus genome elucidates the spidroin gene catalogue.</title>
        <authorList>
            <person name="Kono N."/>
            <person name="Nakamura H."/>
            <person name="Ohtoshi R."/>
            <person name="Moran D.A.P."/>
            <person name="Shinohara A."/>
            <person name="Yoshida Y."/>
            <person name="Fujiwara M."/>
            <person name="Mori M."/>
            <person name="Tomita M."/>
            <person name="Arakawa K."/>
        </authorList>
    </citation>
    <scope>NUCLEOTIDE SEQUENCE [LARGE SCALE GENOMIC DNA]</scope>
</reference>
<proteinExistence type="predicted"/>
<accession>A0A4Y2S110</accession>
<dbReference type="EMBL" id="BGPR01019342">
    <property type="protein sequence ID" value="GBN81653.1"/>
    <property type="molecule type" value="Genomic_DNA"/>
</dbReference>
<evidence type="ECO:0000313" key="2">
    <source>
        <dbReference type="Proteomes" id="UP000499080"/>
    </source>
</evidence>
<comment type="caution">
    <text evidence="1">The sequence shown here is derived from an EMBL/GenBank/DDBJ whole genome shotgun (WGS) entry which is preliminary data.</text>
</comment>
<sequence>MLRVQTALLHLRFTTAARYQPSKVKFPEVRRTFDPKHFKYILPSYHTTQLPFRNWLGLGGCGLTYVIQLRLSVAKVGLLVSSQLCKSICFTAGKHSLQEFAGFPENAARAITWLQRFCNLQVSSFPCASPFRMISYFIVCGARRLSLYDSAQITSSSGVIFRVDARSIDGCLCMESLGASVAYDVNKDISAIRTDFSTHWLQNKFPDLQLDCGFDRHFQV</sequence>
<dbReference type="AlphaFoldDB" id="A0A4Y2S110"/>
<dbReference type="Proteomes" id="UP000499080">
    <property type="component" value="Unassembled WGS sequence"/>
</dbReference>
<name>A0A4Y2S110_ARAVE</name>
<gene>
    <name evidence="1" type="ORF">AVEN_83792_1</name>
</gene>
<protein>
    <submittedName>
        <fullName evidence="1">Uncharacterized protein</fullName>
    </submittedName>
</protein>
<organism evidence="1 2">
    <name type="scientific">Araneus ventricosus</name>
    <name type="common">Orbweaver spider</name>
    <name type="synonym">Epeira ventricosa</name>
    <dbReference type="NCBI Taxonomy" id="182803"/>
    <lineage>
        <taxon>Eukaryota</taxon>
        <taxon>Metazoa</taxon>
        <taxon>Ecdysozoa</taxon>
        <taxon>Arthropoda</taxon>
        <taxon>Chelicerata</taxon>
        <taxon>Arachnida</taxon>
        <taxon>Araneae</taxon>
        <taxon>Araneomorphae</taxon>
        <taxon>Entelegynae</taxon>
        <taxon>Araneoidea</taxon>
        <taxon>Araneidae</taxon>
        <taxon>Araneus</taxon>
    </lineage>
</organism>
<evidence type="ECO:0000313" key="1">
    <source>
        <dbReference type="EMBL" id="GBN81653.1"/>
    </source>
</evidence>